<proteinExistence type="predicted"/>
<name>A0A2G3PIH3_WILMA</name>
<sequence length="445" mass="49253">MTTGYDVATEVALARPRRAVIDEAWRRLGPGVEVLSGSDGGPLRRTVKRILDPLVLRLRVNPQFSAAILAPDVARDLHDVIIAHGDQLLRTAQWFEVLKKSRRRLRITTGNAQELYFPVSYELAVTRGAATGDVEAVADSVLRDVHSDRDRTATAALDKHLAVSQTILTLTRQLERSWRDVRPGGAITGPFLSGLSTVLAETGDHRARAARQRVWTALVADDTPFNLGAGARVDPAALPWRLVDLGLTSTEPQRRPHLTERSSGERPLDRAVVDRVRATLRRALDRDELPDIPLLCAEEVDRACSPWGLLAEDIQATLVAGIEVAVELMPLDERHSARHGLAALIQARLRKEAYVLHARRCLAAGAPVHPRQQRVVDDLRAFRRPYLGRLWARLHGRDVWQESCDDVEDIRSLLDGVARSASLDQRQRIKAMLANVSGSEIEVAG</sequence>
<dbReference type="Proteomes" id="UP000225108">
    <property type="component" value="Unassembled WGS sequence"/>
</dbReference>
<protein>
    <submittedName>
        <fullName evidence="1">Uncharacterized protein</fullName>
    </submittedName>
</protein>
<comment type="caution">
    <text evidence="1">The sequence shown here is derived from an EMBL/GenBank/DDBJ whole genome shotgun (WGS) entry which is preliminary data.</text>
</comment>
<dbReference type="AlphaFoldDB" id="A0A2G3PIH3"/>
<dbReference type="EMBL" id="PEBD01000010">
    <property type="protein sequence ID" value="PHV65605.1"/>
    <property type="molecule type" value="Genomic_DNA"/>
</dbReference>
<dbReference type="RefSeq" id="WP_099383965.1">
    <property type="nucleotide sequence ID" value="NZ_PEBD01000010.1"/>
</dbReference>
<gene>
    <name evidence="1" type="ORF">CSW57_17840</name>
</gene>
<evidence type="ECO:0000313" key="1">
    <source>
        <dbReference type="EMBL" id="PHV65605.1"/>
    </source>
</evidence>
<evidence type="ECO:0000313" key="2">
    <source>
        <dbReference type="Proteomes" id="UP000225108"/>
    </source>
</evidence>
<reference evidence="1 2" key="1">
    <citation type="submission" date="2017-10" db="EMBL/GenBank/DDBJ databases">
        <title>The draft genome sequence of Williamsia sp. BULT 1.1 isolated from the semi-arid grassland soils from South Africa.</title>
        <authorList>
            <person name="Kabwe M.H."/>
            <person name="Govender N."/>
            <person name="Mutseka Lunga P."/>
            <person name="Vikram S."/>
            <person name="Makhalanyane T.P."/>
        </authorList>
    </citation>
    <scope>NUCLEOTIDE SEQUENCE [LARGE SCALE GENOMIC DNA]</scope>
    <source>
        <strain evidence="1 2">BULT 1.1</strain>
    </source>
</reference>
<accession>A0A2G3PIH3</accession>
<organism evidence="1 2">
    <name type="scientific">Williamsia marianensis</name>
    <dbReference type="NCBI Taxonomy" id="85044"/>
    <lineage>
        <taxon>Bacteria</taxon>
        <taxon>Bacillati</taxon>
        <taxon>Actinomycetota</taxon>
        <taxon>Actinomycetes</taxon>
        <taxon>Mycobacteriales</taxon>
        <taxon>Nocardiaceae</taxon>
        <taxon>Williamsia</taxon>
    </lineage>
</organism>